<gene>
    <name evidence="2" type="ORF">NOG11_04545</name>
</gene>
<evidence type="ECO:0000313" key="3">
    <source>
        <dbReference type="Proteomes" id="UP001142610"/>
    </source>
</evidence>
<dbReference type="Gene3D" id="3.40.630.30">
    <property type="match status" value="1"/>
</dbReference>
<protein>
    <submittedName>
        <fullName evidence="2">GNAT family N-acetyltransferase</fullName>
    </submittedName>
</protein>
<evidence type="ECO:0000313" key="2">
    <source>
        <dbReference type="EMBL" id="MCQ8184650.1"/>
    </source>
</evidence>
<organism evidence="2 3">
    <name type="scientific">Parvularcula maris</name>
    <dbReference type="NCBI Taxonomy" id="2965077"/>
    <lineage>
        <taxon>Bacteria</taxon>
        <taxon>Pseudomonadati</taxon>
        <taxon>Pseudomonadota</taxon>
        <taxon>Alphaproteobacteria</taxon>
        <taxon>Parvularculales</taxon>
        <taxon>Parvularculaceae</taxon>
        <taxon>Parvularcula</taxon>
    </lineage>
</organism>
<dbReference type="Pfam" id="PF13302">
    <property type="entry name" value="Acetyltransf_3"/>
    <property type="match status" value="1"/>
</dbReference>
<sequence>MGYGAIADDVPVGGGAFIGRPQGGRVEIAYYTLPEHEGRGFGTMAAQELVQIALAEDRTLTLTAKTLPQTGPSTVILERAGFLQTGLTTDEDVGDAWLWERISG</sequence>
<comment type="caution">
    <text evidence="2">The sequence shown here is derived from an EMBL/GenBank/DDBJ whole genome shotgun (WGS) entry which is preliminary data.</text>
</comment>
<dbReference type="CDD" id="cd04301">
    <property type="entry name" value="NAT_SF"/>
    <property type="match status" value="1"/>
</dbReference>
<name>A0A9X2RH80_9PROT</name>
<accession>A0A9X2RH80</accession>
<dbReference type="InterPro" id="IPR000182">
    <property type="entry name" value="GNAT_dom"/>
</dbReference>
<dbReference type="InterPro" id="IPR016181">
    <property type="entry name" value="Acyl_CoA_acyltransferase"/>
</dbReference>
<dbReference type="GO" id="GO:0016747">
    <property type="term" value="F:acyltransferase activity, transferring groups other than amino-acyl groups"/>
    <property type="evidence" value="ECO:0007669"/>
    <property type="project" value="InterPro"/>
</dbReference>
<evidence type="ECO:0000259" key="1">
    <source>
        <dbReference type="PROSITE" id="PS51186"/>
    </source>
</evidence>
<dbReference type="AlphaFoldDB" id="A0A9X2RH80"/>
<feature type="domain" description="N-acetyltransferase" evidence="1">
    <location>
        <begin position="1"/>
        <end position="104"/>
    </location>
</feature>
<dbReference type="Proteomes" id="UP001142610">
    <property type="component" value="Unassembled WGS sequence"/>
</dbReference>
<keyword evidence="3" id="KW-1185">Reference proteome</keyword>
<reference evidence="2" key="1">
    <citation type="submission" date="2022-07" db="EMBL/GenBank/DDBJ databases">
        <title>Parvularcula maris sp. nov., an algicidal bacterium isolated from seawater.</title>
        <authorList>
            <person name="Li F."/>
        </authorList>
    </citation>
    <scope>NUCLEOTIDE SEQUENCE</scope>
    <source>
        <strain evidence="2">BGMRC 0090</strain>
    </source>
</reference>
<proteinExistence type="predicted"/>
<dbReference type="RefSeq" id="WP_256618499.1">
    <property type="nucleotide sequence ID" value="NZ_JANIBC010000002.1"/>
</dbReference>
<dbReference type="PROSITE" id="PS51186">
    <property type="entry name" value="GNAT"/>
    <property type="match status" value="1"/>
</dbReference>
<dbReference type="EMBL" id="JANIBC010000002">
    <property type="protein sequence ID" value="MCQ8184650.1"/>
    <property type="molecule type" value="Genomic_DNA"/>
</dbReference>
<dbReference type="SUPFAM" id="SSF55729">
    <property type="entry name" value="Acyl-CoA N-acyltransferases (Nat)"/>
    <property type="match status" value="1"/>
</dbReference>